<dbReference type="AlphaFoldDB" id="A0A7S7SML9"/>
<dbReference type="InterPro" id="IPR043869">
    <property type="entry name" value="DUF5829"/>
</dbReference>
<dbReference type="Pfam" id="PF19147">
    <property type="entry name" value="DUF5829"/>
    <property type="match status" value="1"/>
</dbReference>
<dbReference type="Proteomes" id="UP000593892">
    <property type="component" value="Chromosome"/>
</dbReference>
<evidence type="ECO:0000313" key="2">
    <source>
        <dbReference type="Proteomes" id="UP000593892"/>
    </source>
</evidence>
<organism evidence="1 2">
    <name type="scientific">Paludibaculum fermentans</name>
    <dbReference type="NCBI Taxonomy" id="1473598"/>
    <lineage>
        <taxon>Bacteria</taxon>
        <taxon>Pseudomonadati</taxon>
        <taxon>Acidobacteriota</taxon>
        <taxon>Terriglobia</taxon>
        <taxon>Bryobacterales</taxon>
        <taxon>Bryobacteraceae</taxon>
        <taxon>Paludibaculum</taxon>
    </lineage>
</organism>
<reference evidence="1 2" key="1">
    <citation type="submission" date="2020-10" db="EMBL/GenBank/DDBJ databases">
        <title>Complete genome sequence of Paludibaculum fermentans P105T, a facultatively anaerobic acidobacterium capable of dissimilatory Fe(III) reduction.</title>
        <authorList>
            <person name="Dedysh S.N."/>
            <person name="Beletsky A.V."/>
            <person name="Kulichevskaya I.S."/>
            <person name="Mardanov A.V."/>
            <person name="Ravin N.V."/>
        </authorList>
    </citation>
    <scope>NUCLEOTIDE SEQUENCE [LARGE SCALE GENOMIC DNA]</scope>
    <source>
        <strain evidence="1 2">P105</strain>
    </source>
</reference>
<dbReference type="KEGG" id="pfer:IRI77_06675"/>
<sequence>MAQSSIELNHFYVTVDSATYAAIEQSSFLKQEFANFEKRTTVRADRSYTGIYFYGTKTYFEFFDSAQEKRAVGETAVAFGVDAVGAMPDIEGAHRDLITRGWNDQQIPWFYRLSPVPQLAKGLESWIMEYTPEFLAKWRPEGGVGQGVTRAEVLKRYKSVLAETPADAYLDDVTGLTLALPADEMERMMHWMGQVKPAVTIRFLPMGQGPHGLRSVSFRLRKAPAERMTVRFGARSVLTLRPDKTAIWEF</sequence>
<dbReference type="RefSeq" id="WP_194451293.1">
    <property type="nucleotide sequence ID" value="NZ_CP063849.1"/>
</dbReference>
<accession>A0A7S7SML9</accession>
<dbReference type="EMBL" id="CP063849">
    <property type="protein sequence ID" value="QOY89631.1"/>
    <property type="molecule type" value="Genomic_DNA"/>
</dbReference>
<proteinExistence type="predicted"/>
<protein>
    <submittedName>
        <fullName evidence="1">Uncharacterized protein</fullName>
    </submittedName>
</protein>
<evidence type="ECO:0000313" key="1">
    <source>
        <dbReference type="EMBL" id="QOY89631.1"/>
    </source>
</evidence>
<name>A0A7S7SML9_PALFE</name>
<keyword evidence="2" id="KW-1185">Reference proteome</keyword>
<gene>
    <name evidence="1" type="ORF">IRI77_06675</name>
</gene>